<feature type="compositionally biased region" description="Basic and acidic residues" evidence="6">
    <location>
        <begin position="357"/>
        <end position="369"/>
    </location>
</feature>
<dbReference type="AlphaFoldDB" id="A0A1B7YBS5"/>
<feature type="transmembrane region" description="Helical" evidence="7">
    <location>
        <begin position="113"/>
        <end position="134"/>
    </location>
</feature>
<dbReference type="GeneID" id="28867335"/>
<gene>
    <name evidence="9" type="ORF">CH63R_08254</name>
</gene>
<feature type="region of interest" description="Disordered" evidence="6">
    <location>
        <begin position="298"/>
        <end position="319"/>
    </location>
</feature>
<evidence type="ECO:0000256" key="7">
    <source>
        <dbReference type="SAM" id="Phobius"/>
    </source>
</evidence>
<sequence>MVNIVELLGKADNLSDPEPALNSRSAVLGMVISFLLTSLLLSAATCSADPIPPATNYGLGKHFISLGIMGIQDFIRAFYICNGAYPMATALIKLALLFQYLRMFEPATKSRYVTLFFIVFTAAWGVAYSFLAWVPCIPVSAFWDFFSVTEARWAFGSRDPEVFARSFESHVGINVALDLIVFAIPIPLFLRAGLLTKTRWSLFGLFIMGVLVNILGIFRLIGIFHSRAGTYPTLDPSWYGCVPIVLAAVEVNLATICASLPVFWPTLQKNLGQIFITKEVEITSEIRRFSTLEDGDPAAAELGDFSPRRPSKALGSNPNARWYTDTLSLARSTKTEVESRGLATKASEKSLFSEGLKRIQEDRESKDHLVSSPSRSRLRTE</sequence>
<dbReference type="RefSeq" id="XP_018158006.1">
    <property type="nucleotide sequence ID" value="XM_018303228.1"/>
</dbReference>
<evidence type="ECO:0000259" key="8">
    <source>
        <dbReference type="Pfam" id="PF20684"/>
    </source>
</evidence>
<dbReference type="PANTHER" id="PTHR33048">
    <property type="entry name" value="PTH11-LIKE INTEGRAL MEMBRANE PROTEIN (AFU_ORTHOLOGUE AFUA_5G11245)"/>
    <property type="match status" value="1"/>
</dbReference>
<dbReference type="EMBL" id="LTAN01000005">
    <property type="protein sequence ID" value="OBR09489.1"/>
    <property type="molecule type" value="Genomic_DNA"/>
</dbReference>
<protein>
    <submittedName>
        <fullName evidence="9">Integral membrane protein</fullName>
    </submittedName>
</protein>
<dbReference type="InterPro" id="IPR049326">
    <property type="entry name" value="Rhodopsin_dom_fungi"/>
</dbReference>
<dbReference type="Pfam" id="PF20684">
    <property type="entry name" value="Fung_rhodopsin"/>
    <property type="match status" value="1"/>
</dbReference>
<evidence type="ECO:0000313" key="9">
    <source>
        <dbReference type="EMBL" id="OBR09489.1"/>
    </source>
</evidence>
<name>A0A1B7YBS5_COLHI</name>
<feature type="transmembrane region" description="Helical" evidence="7">
    <location>
        <begin position="171"/>
        <end position="190"/>
    </location>
</feature>
<evidence type="ECO:0000256" key="4">
    <source>
        <dbReference type="ARBA" id="ARBA00023136"/>
    </source>
</evidence>
<keyword evidence="4 7" id="KW-0472">Membrane</keyword>
<accession>A0A1B7YBS5</accession>
<feature type="transmembrane region" description="Helical" evidence="7">
    <location>
        <begin position="26"/>
        <end position="47"/>
    </location>
</feature>
<evidence type="ECO:0000256" key="5">
    <source>
        <dbReference type="ARBA" id="ARBA00038359"/>
    </source>
</evidence>
<proteinExistence type="inferred from homology"/>
<feature type="transmembrane region" description="Helical" evidence="7">
    <location>
        <begin position="237"/>
        <end position="264"/>
    </location>
</feature>
<keyword evidence="2 7" id="KW-0812">Transmembrane</keyword>
<evidence type="ECO:0000256" key="6">
    <source>
        <dbReference type="SAM" id="MobiDB-lite"/>
    </source>
</evidence>
<feature type="transmembrane region" description="Helical" evidence="7">
    <location>
        <begin position="202"/>
        <end position="225"/>
    </location>
</feature>
<evidence type="ECO:0000256" key="1">
    <source>
        <dbReference type="ARBA" id="ARBA00004141"/>
    </source>
</evidence>
<comment type="similarity">
    <text evidence="5">Belongs to the SAT4 family.</text>
</comment>
<comment type="caution">
    <text evidence="9">The sequence shown here is derived from an EMBL/GenBank/DDBJ whole genome shotgun (WGS) entry which is preliminary data.</text>
</comment>
<feature type="domain" description="Rhodopsin" evidence="8">
    <location>
        <begin position="35"/>
        <end position="269"/>
    </location>
</feature>
<evidence type="ECO:0000313" key="10">
    <source>
        <dbReference type="Proteomes" id="UP000092177"/>
    </source>
</evidence>
<comment type="subcellular location">
    <subcellularLocation>
        <location evidence="1">Membrane</location>
        <topology evidence="1">Multi-pass membrane protein</topology>
    </subcellularLocation>
</comment>
<dbReference type="Proteomes" id="UP000092177">
    <property type="component" value="Chromosome 5"/>
</dbReference>
<dbReference type="OrthoDB" id="61113at2759"/>
<dbReference type="PANTHER" id="PTHR33048:SF47">
    <property type="entry name" value="INTEGRAL MEMBRANE PROTEIN-RELATED"/>
    <property type="match status" value="1"/>
</dbReference>
<feature type="region of interest" description="Disordered" evidence="6">
    <location>
        <begin position="357"/>
        <end position="381"/>
    </location>
</feature>
<feature type="transmembrane region" description="Helical" evidence="7">
    <location>
        <begin position="84"/>
        <end position="101"/>
    </location>
</feature>
<dbReference type="GO" id="GO:0016020">
    <property type="term" value="C:membrane"/>
    <property type="evidence" value="ECO:0007669"/>
    <property type="project" value="UniProtKB-SubCell"/>
</dbReference>
<keyword evidence="10" id="KW-1185">Reference proteome</keyword>
<dbReference type="KEGG" id="chig:CH63R_08254"/>
<organism evidence="9 10">
    <name type="scientific">Colletotrichum higginsianum (strain IMI 349063)</name>
    <name type="common">Crucifer anthracnose fungus</name>
    <dbReference type="NCBI Taxonomy" id="759273"/>
    <lineage>
        <taxon>Eukaryota</taxon>
        <taxon>Fungi</taxon>
        <taxon>Dikarya</taxon>
        <taxon>Ascomycota</taxon>
        <taxon>Pezizomycotina</taxon>
        <taxon>Sordariomycetes</taxon>
        <taxon>Hypocreomycetidae</taxon>
        <taxon>Glomerellales</taxon>
        <taxon>Glomerellaceae</taxon>
        <taxon>Colletotrichum</taxon>
        <taxon>Colletotrichum destructivum species complex</taxon>
    </lineage>
</organism>
<dbReference type="VEuPathDB" id="FungiDB:CH63R_08254"/>
<evidence type="ECO:0000256" key="3">
    <source>
        <dbReference type="ARBA" id="ARBA00022989"/>
    </source>
</evidence>
<reference evidence="10" key="1">
    <citation type="journal article" date="2017" name="BMC Genomics">
        <title>Gapless genome assembly of Colletotrichum higginsianum reveals chromosome structure and association of transposable elements with secondary metabolite gene clusters.</title>
        <authorList>
            <person name="Dallery J.-F."/>
            <person name="Lapalu N."/>
            <person name="Zampounis A."/>
            <person name="Pigne S."/>
            <person name="Luyten I."/>
            <person name="Amselem J."/>
            <person name="Wittenberg A.H.J."/>
            <person name="Zhou S."/>
            <person name="de Queiroz M.V."/>
            <person name="Robin G.P."/>
            <person name="Auger A."/>
            <person name="Hainaut M."/>
            <person name="Henrissat B."/>
            <person name="Kim K.-T."/>
            <person name="Lee Y.-H."/>
            <person name="Lespinet O."/>
            <person name="Schwartz D.C."/>
            <person name="Thon M.R."/>
            <person name="O'Connell R.J."/>
        </authorList>
    </citation>
    <scope>NUCLEOTIDE SEQUENCE [LARGE SCALE GENOMIC DNA]</scope>
    <source>
        <strain evidence="10">IMI 349063</strain>
    </source>
</reference>
<evidence type="ECO:0000256" key="2">
    <source>
        <dbReference type="ARBA" id="ARBA00022692"/>
    </source>
</evidence>
<keyword evidence="3 7" id="KW-1133">Transmembrane helix</keyword>
<dbReference type="InterPro" id="IPR052337">
    <property type="entry name" value="SAT4-like"/>
</dbReference>